<evidence type="ECO:0000259" key="2">
    <source>
        <dbReference type="Pfam" id="PF00085"/>
    </source>
</evidence>
<organism evidence="3 4">
    <name type="scientific">Nezara viridula</name>
    <name type="common">Southern green stink bug</name>
    <name type="synonym">Cimex viridulus</name>
    <dbReference type="NCBI Taxonomy" id="85310"/>
    <lineage>
        <taxon>Eukaryota</taxon>
        <taxon>Metazoa</taxon>
        <taxon>Ecdysozoa</taxon>
        <taxon>Arthropoda</taxon>
        <taxon>Hexapoda</taxon>
        <taxon>Insecta</taxon>
        <taxon>Pterygota</taxon>
        <taxon>Neoptera</taxon>
        <taxon>Paraneoptera</taxon>
        <taxon>Hemiptera</taxon>
        <taxon>Heteroptera</taxon>
        <taxon>Panheteroptera</taxon>
        <taxon>Pentatomomorpha</taxon>
        <taxon>Pentatomoidea</taxon>
        <taxon>Pentatomidae</taxon>
        <taxon>Pentatominae</taxon>
        <taxon>Nezara</taxon>
    </lineage>
</organism>
<dbReference type="PANTHER" id="PTHR46115">
    <property type="entry name" value="THIOREDOXIN-LIKE PROTEIN 1"/>
    <property type="match status" value="1"/>
</dbReference>
<dbReference type="AlphaFoldDB" id="A0A9P0HER0"/>
<proteinExistence type="predicted"/>
<dbReference type="InterPro" id="IPR013766">
    <property type="entry name" value="Thioredoxin_domain"/>
</dbReference>
<dbReference type="SUPFAM" id="SSF52833">
    <property type="entry name" value="Thioredoxin-like"/>
    <property type="match status" value="1"/>
</dbReference>
<evidence type="ECO:0000313" key="3">
    <source>
        <dbReference type="EMBL" id="CAH1400653.1"/>
    </source>
</evidence>
<name>A0A9P0HER0_NEZVI</name>
<gene>
    <name evidence="3" type="ORF">NEZAVI_LOCUS9842</name>
</gene>
<keyword evidence="1" id="KW-1015">Disulfide bond</keyword>
<evidence type="ECO:0000256" key="1">
    <source>
        <dbReference type="ARBA" id="ARBA00023157"/>
    </source>
</evidence>
<dbReference type="InterPro" id="IPR036249">
    <property type="entry name" value="Thioredoxin-like_sf"/>
</dbReference>
<dbReference type="OrthoDB" id="2121326at2759"/>
<protein>
    <recommendedName>
        <fullName evidence="2">Thioredoxin domain-containing protein</fullName>
    </recommendedName>
</protein>
<dbReference type="CDD" id="cd02947">
    <property type="entry name" value="TRX_family"/>
    <property type="match status" value="1"/>
</dbReference>
<dbReference type="EMBL" id="OV725080">
    <property type="protein sequence ID" value="CAH1400653.1"/>
    <property type="molecule type" value="Genomic_DNA"/>
</dbReference>
<accession>A0A9P0HER0</accession>
<dbReference type="Pfam" id="PF00085">
    <property type="entry name" value="Thioredoxin"/>
    <property type="match status" value="1"/>
</dbReference>
<sequence length="110" mass="12682">MSHYISDVGVFNIKLTLIGQGLTVVHFFARWSVPCNYMHPIYEELAHTYSKHSFLRVDIDACEELARRYQISIVPTFVFIVEEKKYEVVIGANHALLNEILLGFEAVNHN</sequence>
<reference evidence="3" key="1">
    <citation type="submission" date="2022-01" db="EMBL/GenBank/DDBJ databases">
        <authorList>
            <person name="King R."/>
        </authorList>
    </citation>
    <scope>NUCLEOTIDE SEQUENCE</scope>
</reference>
<evidence type="ECO:0000313" key="4">
    <source>
        <dbReference type="Proteomes" id="UP001152798"/>
    </source>
</evidence>
<dbReference type="Gene3D" id="3.40.30.10">
    <property type="entry name" value="Glutaredoxin"/>
    <property type="match status" value="1"/>
</dbReference>
<feature type="domain" description="Thioredoxin" evidence="2">
    <location>
        <begin position="20"/>
        <end position="94"/>
    </location>
</feature>
<dbReference type="Proteomes" id="UP001152798">
    <property type="component" value="Chromosome 4"/>
</dbReference>
<keyword evidence="4" id="KW-1185">Reference proteome</keyword>